<dbReference type="GO" id="GO:0006508">
    <property type="term" value="P:proteolysis"/>
    <property type="evidence" value="ECO:0007669"/>
    <property type="project" value="InterPro"/>
</dbReference>
<dbReference type="EMBL" id="QXIR01000004">
    <property type="protein sequence ID" value="RIW37367.1"/>
    <property type="molecule type" value="Genomic_DNA"/>
</dbReference>
<dbReference type="Proteomes" id="UP000265801">
    <property type="component" value="Unassembled WGS sequence"/>
</dbReference>
<protein>
    <submittedName>
        <fullName evidence="4">Alpha/beta hydrolase</fullName>
    </submittedName>
</protein>
<dbReference type="PANTHER" id="PTHR43798:SF33">
    <property type="entry name" value="HYDROLASE, PUTATIVE (AFU_ORTHOLOGUE AFUA_2G14860)-RELATED"/>
    <property type="match status" value="1"/>
</dbReference>
<evidence type="ECO:0000313" key="4">
    <source>
        <dbReference type="EMBL" id="RIW37367.1"/>
    </source>
</evidence>
<dbReference type="InterPro" id="IPR000073">
    <property type="entry name" value="AB_hydrolase_1"/>
</dbReference>
<dbReference type="InterPro" id="IPR002410">
    <property type="entry name" value="Peptidase_S33"/>
</dbReference>
<keyword evidence="5" id="KW-1185">Reference proteome</keyword>
<dbReference type="InterPro" id="IPR050266">
    <property type="entry name" value="AB_hydrolase_sf"/>
</dbReference>
<dbReference type="GO" id="GO:0016020">
    <property type="term" value="C:membrane"/>
    <property type="evidence" value="ECO:0007669"/>
    <property type="project" value="TreeGrafter"/>
</dbReference>
<comment type="caution">
    <text evidence="4">The sequence shown here is derived from an EMBL/GenBank/DDBJ whole genome shotgun (WGS) entry which is preliminary data.</text>
</comment>
<evidence type="ECO:0000259" key="3">
    <source>
        <dbReference type="Pfam" id="PF00561"/>
    </source>
</evidence>
<dbReference type="Pfam" id="PF00561">
    <property type="entry name" value="Abhydrolase_1"/>
    <property type="match status" value="1"/>
</dbReference>
<dbReference type="AlphaFoldDB" id="A0A3A1R4S2"/>
<gene>
    <name evidence="4" type="ORF">D3H55_04860</name>
</gene>
<name>A0A3A1R4S2_9BACI</name>
<keyword evidence="2 4" id="KW-0378">Hydrolase</keyword>
<dbReference type="OrthoDB" id="9796770at2"/>
<organism evidence="4 5">
    <name type="scientific">Bacillus salacetis</name>
    <dbReference type="NCBI Taxonomy" id="2315464"/>
    <lineage>
        <taxon>Bacteria</taxon>
        <taxon>Bacillati</taxon>
        <taxon>Bacillota</taxon>
        <taxon>Bacilli</taxon>
        <taxon>Bacillales</taxon>
        <taxon>Bacillaceae</taxon>
        <taxon>Bacillus</taxon>
    </lineage>
</organism>
<dbReference type="PRINTS" id="PR00793">
    <property type="entry name" value="PROAMNOPTASE"/>
</dbReference>
<evidence type="ECO:0000256" key="2">
    <source>
        <dbReference type="ARBA" id="ARBA00022801"/>
    </source>
</evidence>
<dbReference type="PANTHER" id="PTHR43798">
    <property type="entry name" value="MONOACYLGLYCEROL LIPASE"/>
    <property type="match status" value="1"/>
</dbReference>
<dbReference type="GO" id="GO:0004177">
    <property type="term" value="F:aminopeptidase activity"/>
    <property type="evidence" value="ECO:0007669"/>
    <property type="project" value="UniProtKB-EC"/>
</dbReference>
<proteinExistence type="inferred from homology"/>
<comment type="similarity">
    <text evidence="1">Belongs to the peptidase S33 family.</text>
</comment>
<reference evidence="4 5" key="1">
    <citation type="submission" date="2018-09" db="EMBL/GenBank/DDBJ databases">
        <title>Bacillus saliacetes sp. nov., isolated from Thai shrimp paste (Ka-pi).</title>
        <authorList>
            <person name="Daroonpunt R."/>
            <person name="Tanasupawat S."/>
            <person name="Yiamsombut S."/>
        </authorList>
    </citation>
    <scope>NUCLEOTIDE SEQUENCE [LARGE SCALE GENOMIC DNA]</scope>
    <source>
        <strain evidence="4 5">SKP7-4</strain>
    </source>
</reference>
<feature type="domain" description="AB hydrolase-1" evidence="3">
    <location>
        <begin position="37"/>
        <end position="281"/>
    </location>
</feature>
<evidence type="ECO:0000313" key="5">
    <source>
        <dbReference type="Proteomes" id="UP000265801"/>
    </source>
</evidence>
<dbReference type="InterPro" id="IPR029058">
    <property type="entry name" value="AB_hydrolase_fold"/>
</dbReference>
<sequence>MKRSLIPLNLTNGEYLVEINGIQHWVKIEGSEQETTPLVILHGGPGGNHYVFERTAGPLLSKSRTLVYYEQRGCGRSGFPVSENDYSIELLVKDFIEIMKWLKVERVDLLGYSFGGELALEIAYAHPESINEIILSGPSLMDLDIHKVVQIAGFLTVANSLFAVKGLEILGVEELYKRVWELASTEMVDALLFENQEIARKNRQWWEESKLRNTGLLAKGLQTNPVTTPLVSRLKGICNPVLIITGIFDRNTGIPVSKIIHGNLPDSRMVTFDRSAHFPDLEETDKFVEVINGFLIKRVSNINPAEGHQIQ</sequence>
<dbReference type="SUPFAM" id="SSF53474">
    <property type="entry name" value="alpha/beta-Hydrolases"/>
    <property type="match status" value="1"/>
</dbReference>
<dbReference type="Gene3D" id="3.40.50.1820">
    <property type="entry name" value="alpha/beta hydrolase"/>
    <property type="match status" value="1"/>
</dbReference>
<accession>A0A3A1R4S2</accession>
<evidence type="ECO:0000256" key="1">
    <source>
        <dbReference type="ARBA" id="ARBA00010088"/>
    </source>
</evidence>